<gene>
    <name evidence="2" type="ORF">STCU_11523</name>
</gene>
<dbReference type="Proteomes" id="UP000015354">
    <property type="component" value="Unassembled WGS sequence"/>
</dbReference>
<dbReference type="AlphaFoldDB" id="S9UNA4"/>
<protein>
    <submittedName>
        <fullName evidence="2">Uncharacterized protein</fullName>
    </submittedName>
</protein>
<keyword evidence="1" id="KW-1133">Transmembrane helix</keyword>
<comment type="caution">
    <text evidence="2">The sequence shown here is derived from an EMBL/GenBank/DDBJ whole genome shotgun (WGS) entry which is preliminary data.</text>
</comment>
<dbReference type="EMBL" id="ATMH01011494">
    <property type="protein sequence ID" value="EPY16141.1"/>
    <property type="molecule type" value="Genomic_DNA"/>
</dbReference>
<organism evidence="2 3">
    <name type="scientific">Strigomonas culicis</name>
    <dbReference type="NCBI Taxonomy" id="28005"/>
    <lineage>
        <taxon>Eukaryota</taxon>
        <taxon>Discoba</taxon>
        <taxon>Euglenozoa</taxon>
        <taxon>Kinetoplastea</taxon>
        <taxon>Metakinetoplastina</taxon>
        <taxon>Trypanosomatida</taxon>
        <taxon>Trypanosomatidae</taxon>
        <taxon>Strigomonadinae</taxon>
        <taxon>Strigomonas</taxon>
    </lineage>
</organism>
<evidence type="ECO:0000256" key="1">
    <source>
        <dbReference type="SAM" id="Phobius"/>
    </source>
</evidence>
<evidence type="ECO:0000313" key="3">
    <source>
        <dbReference type="Proteomes" id="UP000015354"/>
    </source>
</evidence>
<reference evidence="2 3" key="1">
    <citation type="journal article" date="2013" name="PLoS ONE">
        <title>Predicting the Proteins of Angomonas deanei, Strigomonas culicis and Their Respective Endosymbionts Reveals New Aspects of the Trypanosomatidae Family.</title>
        <authorList>
            <person name="Motta M.C."/>
            <person name="Martins A.C."/>
            <person name="de Souza S.S."/>
            <person name="Catta-Preta C.M."/>
            <person name="Silva R."/>
            <person name="Klein C.C."/>
            <person name="de Almeida L.G."/>
            <person name="de Lima Cunha O."/>
            <person name="Ciapina L.P."/>
            <person name="Brocchi M."/>
            <person name="Colabardini A.C."/>
            <person name="de Araujo Lima B."/>
            <person name="Machado C.R."/>
            <person name="de Almeida Soares C.M."/>
            <person name="Probst C.M."/>
            <person name="de Menezes C.B."/>
            <person name="Thompson C.E."/>
            <person name="Bartholomeu D.C."/>
            <person name="Gradia D.F."/>
            <person name="Pavoni D.P."/>
            <person name="Grisard E.C."/>
            <person name="Fantinatti-Garboggini F."/>
            <person name="Marchini F.K."/>
            <person name="Rodrigues-Luiz G.F."/>
            <person name="Wagner G."/>
            <person name="Goldman G.H."/>
            <person name="Fietto J.L."/>
            <person name="Elias M.C."/>
            <person name="Goldman M.H."/>
            <person name="Sagot M.F."/>
            <person name="Pereira M."/>
            <person name="Stoco P.H."/>
            <person name="de Mendonca-Neto R.P."/>
            <person name="Teixeira S.M."/>
            <person name="Maciel T.E."/>
            <person name="de Oliveira Mendes T.A."/>
            <person name="Urmenyi T.P."/>
            <person name="de Souza W."/>
            <person name="Schenkman S."/>
            <person name="de Vasconcelos A.T."/>
        </authorList>
    </citation>
    <scope>NUCLEOTIDE SEQUENCE [LARGE SCALE GENOMIC DNA]</scope>
</reference>
<keyword evidence="3" id="KW-1185">Reference proteome</keyword>
<evidence type="ECO:0000313" key="2">
    <source>
        <dbReference type="EMBL" id="EPY16141.1"/>
    </source>
</evidence>
<accession>S9UNA4</accession>
<sequence length="74" mass="8393">MCAADRGGGGGADALRPTAVRSQAELLQTKMIVLVYFYMQYYSIQHVVFFFSLQYLFYVSLQDLTHFLVANCIT</sequence>
<feature type="transmembrane region" description="Helical" evidence="1">
    <location>
        <begin position="31"/>
        <end position="57"/>
    </location>
</feature>
<keyword evidence="1" id="KW-0472">Membrane</keyword>
<name>S9UNA4_9TRYP</name>
<proteinExistence type="predicted"/>
<keyword evidence="1" id="KW-0812">Transmembrane</keyword>